<name>G2Q537_THET4</name>
<protein>
    <submittedName>
        <fullName evidence="2">Uncharacterized protein</fullName>
    </submittedName>
</protein>
<accession>G2Q537</accession>
<gene>
    <name evidence="2" type="ORF">MYCTH_2297279</name>
</gene>
<dbReference type="VEuPathDB" id="FungiDB:MYCTH_2297279"/>
<keyword evidence="3" id="KW-1185">Reference proteome</keyword>
<proteinExistence type="predicted"/>
<keyword evidence="1" id="KW-1133">Transmembrane helix</keyword>
<dbReference type="eggNOG" id="ENOG502T4XR">
    <property type="taxonomic scope" value="Eukaryota"/>
</dbReference>
<organism evidence="2 3">
    <name type="scientific">Thermothelomyces thermophilus (strain ATCC 42464 / BCRC 31852 / DSM 1799)</name>
    <name type="common">Sporotrichum thermophile</name>
    <dbReference type="NCBI Taxonomy" id="573729"/>
    <lineage>
        <taxon>Eukaryota</taxon>
        <taxon>Fungi</taxon>
        <taxon>Dikarya</taxon>
        <taxon>Ascomycota</taxon>
        <taxon>Pezizomycotina</taxon>
        <taxon>Sordariomycetes</taxon>
        <taxon>Sordariomycetidae</taxon>
        <taxon>Sordariales</taxon>
        <taxon>Chaetomiaceae</taxon>
        <taxon>Thermothelomyces</taxon>
    </lineage>
</organism>
<dbReference type="EMBL" id="CP003002">
    <property type="protein sequence ID" value="AEO54575.1"/>
    <property type="molecule type" value="Genomic_DNA"/>
</dbReference>
<keyword evidence="1" id="KW-0472">Membrane</keyword>
<dbReference type="GeneID" id="11513325"/>
<evidence type="ECO:0000256" key="1">
    <source>
        <dbReference type="SAM" id="Phobius"/>
    </source>
</evidence>
<reference evidence="2 3" key="1">
    <citation type="journal article" date="2011" name="Nat. Biotechnol.">
        <title>Comparative genomic analysis of the thermophilic biomass-degrading fungi Myceliophthora thermophila and Thielavia terrestris.</title>
        <authorList>
            <person name="Berka R.M."/>
            <person name="Grigoriev I.V."/>
            <person name="Otillar R."/>
            <person name="Salamov A."/>
            <person name="Grimwood J."/>
            <person name="Reid I."/>
            <person name="Ishmael N."/>
            <person name="John T."/>
            <person name="Darmond C."/>
            <person name="Moisan M.-C."/>
            <person name="Henrissat B."/>
            <person name="Coutinho P.M."/>
            <person name="Lombard V."/>
            <person name="Natvig D.O."/>
            <person name="Lindquist E."/>
            <person name="Schmutz J."/>
            <person name="Lucas S."/>
            <person name="Harris P."/>
            <person name="Powlowski J."/>
            <person name="Bellemare A."/>
            <person name="Taylor D."/>
            <person name="Butler G."/>
            <person name="de Vries R.P."/>
            <person name="Allijn I.E."/>
            <person name="van den Brink J."/>
            <person name="Ushinsky S."/>
            <person name="Storms R."/>
            <person name="Powell A.J."/>
            <person name="Paulsen I.T."/>
            <person name="Elbourne L.D.H."/>
            <person name="Baker S.E."/>
            <person name="Magnuson J."/>
            <person name="LaBoissiere S."/>
            <person name="Clutterbuck A.J."/>
            <person name="Martinez D."/>
            <person name="Wogulis M."/>
            <person name="de Leon A.L."/>
            <person name="Rey M.W."/>
            <person name="Tsang A."/>
        </authorList>
    </citation>
    <scope>NUCLEOTIDE SEQUENCE [LARGE SCALE GENOMIC DNA]</scope>
    <source>
        <strain evidence="3">ATCC 42464 / BCRC 31852 / DSM 1799</strain>
    </source>
</reference>
<dbReference type="OMA" id="IVSASCY"/>
<sequence>MATVTTSAHLDPACFAPSNLWFEVRPPGYWCNTYYPPFSSRPTKAVTLENCPFARLGPVTLENPSTDAFSCYAYARETPSGTAYSDCPEGMTVAETSTIPWLDGITIVGSTCCPTAYYFGVGNTVPTPVPSVIGGTTYPVTYTTVGMCKAASIKEFSDQQVTLTVKTSPLSTTEVTWDYDHDFLVAEPAVILKYLYPDRAAGTTSTCYGACPTESNPLNGSPTPTPAPTGTYVPPLEAPVTRFTPAASCLDQSNLWLVSASCYLYENGDRPPWLDCTYTGAGEPNPWDTACYPTDSFVSSDGGPKTFYSACPVGYTPAHSHTDKPFDLPRYASCKTETFDVYATAQTCCPAAFGGDGDGGGGGGAVPFTYSLLSTTKTVHDGTTQAVFVYPLPWCVATGMSQLDGETVTLGLYSDSRVWDRRAWARAKRQGETYGSTTAVWDAARDTLFAQAPQVSWTVFHGTYTCYEGCDDYFTYSYGNTDPNYTPVPAEALSQREDDPVSEEEGAAEVSTTASIAAAAPVAGMGRGDVVQAGMLSVVVVVLTVVHVAVGALL</sequence>
<dbReference type="HOGENOM" id="CLU_511901_0_0_1"/>
<evidence type="ECO:0000313" key="3">
    <source>
        <dbReference type="Proteomes" id="UP000007322"/>
    </source>
</evidence>
<dbReference type="KEGG" id="mtm:MYCTH_2297279"/>
<dbReference type="Proteomes" id="UP000007322">
    <property type="component" value="Chromosome 1"/>
</dbReference>
<keyword evidence="1" id="KW-0812">Transmembrane</keyword>
<dbReference type="AlphaFoldDB" id="G2Q537"/>
<evidence type="ECO:0000313" key="2">
    <source>
        <dbReference type="EMBL" id="AEO54575.1"/>
    </source>
</evidence>
<dbReference type="RefSeq" id="XP_003659820.1">
    <property type="nucleotide sequence ID" value="XM_003659772.1"/>
</dbReference>
<feature type="transmembrane region" description="Helical" evidence="1">
    <location>
        <begin position="533"/>
        <end position="553"/>
    </location>
</feature>
<dbReference type="OrthoDB" id="4588275at2759"/>
<dbReference type="InParanoid" id="G2Q537"/>